<gene>
    <name evidence="1" type="ORF">CBR_g22356</name>
</gene>
<dbReference type="Gramene" id="GBG61559">
    <property type="protein sequence ID" value="GBG61559"/>
    <property type="gene ID" value="CBR_g22356"/>
</dbReference>
<sequence>MVGVTIITSRVGSTPDISSVHLRCKKREDRSANYAAAPASSIHGGIPFRLPCADGHAVHCEITPASSSSTARQLSKVYAADTGYRASSLGNLLFGRHDDLESVPSPRNPQLLGRRRRGHVKLCSSCICHLVDDNGCWFSQASSNHLYSASGVSLVRAGNVATTSIGPEETAAVKIEREKLKLKLKSLVGDDEAKALRPLSEEALALISDLEPLSLAPFASSEIFNGRFQLLGCNIAFGGGGPLSLSQLTFNVYPISELPVQITGCFNLVDFENSKYAVLTRLLISAGNDDAQPAVSGVSIVSGSIELIDQCSHAMQFTTISVEPGNSATKEELHIWKSLLAPYCPDMDNEGAVVRQLAGPQRQSVSYEVLFHDEELRVVRGNMEHIYVLRRMATDDPSWPSRLIA</sequence>
<accession>A0A388JUR5</accession>
<proteinExistence type="predicted"/>
<comment type="caution">
    <text evidence="1">The sequence shown here is derived from an EMBL/GenBank/DDBJ whole genome shotgun (WGS) entry which is preliminary data.</text>
</comment>
<dbReference type="EMBL" id="BFEA01000021">
    <property type="protein sequence ID" value="GBG61559.1"/>
    <property type="molecule type" value="Genomic_DNA"/>
</dbReference>
<dbReference type="Proteomes" id="UP000265515">
    <property type="component" value="Unassembled WGS sequence"/>
</dbReference>
<reference evidence="1 2" key="1">
    <citation type="journal article" date="2018" name="Cell">
        <title>The Chara Genome: Secondary Complexity and Implications for Plant Terrestrialization.</title>
        <authorList>
            <person name="Nishiyama T."/>
            <person name="Sakayama H."/>
            <person name="Vries J.D."/>
            <person name="Buschmann H."/>
            <person name="Saint-Marcoux D."/>
            <person name="Ullrich K.K."/>
            <person name="Haas F.B."/>
            <person name="Vanderstraeten L."/>
            <person name="Becker D."/>
            <person name="Lang D."/>
            <person name="Vosolsobe S."/>
            <person name="Rombauts S."/>
            <person name="Wilhelmsson P.K.I."/>
            <person name="Janitza P."/>
            <person name="Kern R."/>
            <person name="Heyl A."/>
            <person name="Rumpler F."/>
            <person name="Villalobos L.I.A.C."/>
            <person name="Clay J.M."/>
            <person name="Skokan R."/>
            <person name="Toyoda A."/>
            <person name="Suzuki Y."/>
            <person name="Kagoshima H."/>
            <person name="Schijlen E."/>
            <person name="Tajeshwar N."/>
            <person name="Catarino B."/>
            <person name="Hetherington A.J."/>
            <person name="Saltykova A."/>
            <person name="Bonnot C."/>
            <person name="Breuninger H."/>
            <person name="Symeonidi A."/>
            <person name="Radhakrishnan G.V."/>
            <person name="Van Nieuwerburgh F."/>
            <person name="Deforce D."/>
            <person name="Chang C."/>
            <person name="Karol K.G."/>
            <person name="Hedrich R."/>
            <person name="Ulvskov P."/>
            <person name="Glockner G."/>
            <person name="Delwiche C.F."/>
            <person name="Petrasek J."/>
            <person name="Van de Peer Y."/>
            <person name="Friml J."/>
            <person name="Beilby M."/>
            <person name="Dolan L."/>
            <person name="Kohara Y."/>
            <person name="Sugano S."/>
            <person name="Fujiyama A."/>
            <person name="Delaux P.-M."/>
            <person name="Quint M."/>
            <person name="TheiBen G."/>
            <person name="Hagemann M."/>
            <person name="Harholt J."/>
            <person name="Dunand C."/>
            <person name="Zachgo S."/>
            <person name="Langdale J."/>
            <person name="Maumus F."/>
            <person name="Straeten D.V.D."/>
            <person name="Gould S.B."/>
            <person name="Rensing S.A."/>
        </authorList>
    </citation>
    <scope>NUCLEOTIDE SEQUENCE [LARGE SCALE GENOMIC DNA]</scope>
    <source>
        <strain evidence="1 2">S276</strain>
    </source>
</reference>
<evidence type="ECO:0000313" key="1">
    <source>
        <dbReference type="EMBL" id="GBG61559.1"/>
    </source>
</evidence>
<organism evidence="1 2">
    <name type="scientific">Chara braunii</name>
    <name type="common">Braun's stonewort</name>
    <dbReference type="NCBI Taxonomy" id="69332"/>
    <lineage>
        <taxon>Eukaryota</taxon>
        <taxon>Viridiplantae</taxon>
        <taxon>Streptophyta</taxon>
        <taxon>Charophyceae</taxon>
        <taxon>Charales</taxon>
        <taxon>Characeae</taxon>
        <taxon>Chara</taxon>
    </lineage>
</organism>
<name>A0A388JUR5_CHABU</name>
<evidence type="ECO:0008006" key="3">
    <source>
        <dbReference type="Google" id="ProtNLM"/>
    </source>
</evidence>
<keyword evidence="2" id="KW-1185">Reference proteome</keyword>
<dbReference type="AlphaFoldDB" id="A0A388JUR5"/>
<evidence type="ECO:0000313" key="2">
    <source>
        <dbReference type="Proteomes" id="UP000265515"/>
    </source>
</evidence>
<protein>
    <recommendedName>
        <fullName evidence="3">Plastid lipid-associated protein/fibrillin conserved domain-containing protein</fullName>
    </recommendedName>
</protein>